<dbReference type="PANTHER" id="PTHR14119">
    <property type="entry name" value="HYDROLASE"/>
    <property type="match status" value="1"/>
</dbReference>
<dbReference type="RefSeq" id="WP_011376192.1">
    <property type="nucleotide sequence ID" value="NC_007577.1"/>
</dbReference>
<organism evidence="2 3">
    <name type="scientific">Prochlorococcus marinus (strain MIT 9312)</name>
    <dbReference type="NCBI Taxonomy" id="74546"/>
    <lineage>
        <taxon>Bacteria</taxon>
        <taxon>Bacillati</taxon>
        <taxon>Cyanobacteriota</taxon>
        <taxon>Cyanophyceae</taxon>
        <taxon>Synechococcales</taxon>
        <taxon>Prochlorococcaceae</taxon>
        <taxon>Prochlorococcus</taxon>
    </lineage>
</organism>
<reference evidence="3" key="1">
    <citation type="submission" date="2005-07" db="EMBL/GenBank/DDBJ databases">
        <title>Complete sequence of Prochlorococcus marinus str. MIT 9312.</title>
        <authorList>
            <consortium name="US DOE Joint Genome Institute"/>
            <person name="Copeland A."/>
            <person name="Lucas S."/>
            <person name="Lapidus A."/>
            <person name="Barry K."/>
            <person name="Detter J.C."/>
            <person name="Glavina T."/>
            <person name="Hammon N."/>
            <person name="Israni S."/>
            <person name="Pitluck S."/>
            <person name="Thiel J."/>
            <person name="Schmutz J."/>
            <person name="Larimer F."/>
            <person name="Land M."/>
            <person name="Kyrpides N."/>
            <person name="Lykidis A."/>
            <person name="Richardson P."/>
        </authorList>
    </citation>
    <scope>NUCLEOTIDE SEQUENCE [LARGE SCALE GENOMIC DNA]</scope>
    <source>
        <strain evidence="3">MIT 9312</strain>
    </source>
</reference>
<dbReference type="Pfam" id="PF00857">
    <property type="entry name" value="Isochorismatase"/>
    <property type="match status" value="1"/>
</dbReference>
<feature type="domain" description="Isochorismatase-like" evidence="1">
    <location>
        <begin position="17"/>
        <end position="165"/>
    </location>
</feature>
<proteinExistence type="predicted"/>
<dbReference type="KEGG" id="pmi:PMT9312_0636"/>
<dbReference type="InterPro" id="IPR050993">
    <property type="entry name" value="Isochorismatase_domain"/>
</dbReference>
<dbReference type="STRING" id="74546.PMT9312_0636"/>
<name>Q31BP8_PROM9</name>
<dbReference type="Proteomes" id="UP000002715">
    <property type="component" value="Chromosome"/>
</dbReference>
<dbReference type="PANTHER" id="PTHR14119:SF3">
    <property type="entry name" value="ISOCHORISMATASE DOMAIN-CONTAINING PROTEIN 2"/>
    <property type="match status" value="1"/>
</dbReference>
<evidence type="ECO:0000313" key="2">
    <source>
        <dbReference type="EMBL" id="ABB49697.1"/>
    </source>
</evidence>
<gene>
    <name evidence="2" type="ordered locus">PMT9312_0636</name>
</gene>
<dbReference type="InterPro" id="IPR000868">
    <property type="entry name" value="Isochorismatase-like_dom"/>
</dbReference>
<sequence>MNDQEISYDKLSSKVNALLIIDIQGKIIRPIFNKNSIIKNIKKLINAYQILEENIFVSEQNPLKLGVTIPELLPKVRFKKIDKMDFSLANIQEFLQEIENKKITNLIVCGIETHICIQQTVLDFLQKGFEVVLISDAMGSRNCIDHEIALQRMTQKGAVLTTTESIIFELCKTANRKEFKEIRDIILS</sequence>
<dbReference type="eggNOG" id="COG1335">
    <property type="taxonomic scope" value="Bacteria"/>
</dbReference>
<evidence type="ECO:0000259" key="1">
    <source>
        <dbReference type="Pfam" id="PF00857"/>
    </source>
</evidence>
<accession>Q31BP8</accession>
<keyword evidence="2" id="KW-0378">Hydrolase</keyword>
<dbReference type="GO" id="GO:0016787">
    <property type="term" value="F:hydrolase activity"/>
    <property type="evidence" value="ECO:0007669"/>
    <property type="project" value="UniProtKB-KW"/>
</dbReference>
<dbReference type="CDD" id="cd01012">
    <property type="entry name" value="YcaC_related"/>
    <property type="match status" value="1"/>
</dbReference>
<dbReference type="OrthoDB" id="9789777at2"/>
<dbReference type="HOGENOM" id="CLU_066901_0_1_3"/>
<dbReference type="InterPro" id="IPR036380">
    <property type="entry name" value="Isochorismatase-like_sf"/>
</dbReference>
<dbReference type="AlphaFoldDB" id="Q31BP8"/>
<dbReference type="EMBL" id="CP000111">
    <property type="protein sequence ID" value="ABB49697.1"/>
    <property type="molecule type" value="Genomic_DNA"/>
</dbReference>
<dbReference type="Gene3D" id="3.40.50.850">
    <property type="entry name" value="Isochorismatase-like"/>
    <property type="match status" value="1"/>
</dbReference>
<protein>
    <submittedName>
        <fullName evidence="2">Isochorismatase hydrolase family</fullName>
    </submittedName>
</protein>
<evidence type="ECO:0000313" key="3">
    <source>
        <dbReference type="Proteomes" id="UP000002715"/>
    </source>
</evidence>
<dbReference type="SUPFAM" id="SSF52499">
    <property type="entry name" value="Isochorismatase-like hydrolases"/>
    <property type="match status" value="1"/>
</dbReference>